<dbReference type="InterPro" id="IPR016181">
    <property type="entry name" value="Acyl_CoA_acyltransferase"/>
</dbReference>
<accession>A0A2X0J901</accession>
<sequence>MELSWDWLRPVMRVPYVPTLGPVHPDALGPELIADVLAVAGTTRLLPYDAEHRWSAMKDESVMPGDIEHGPGRTVIPTISIWGRGLVKVHWFGDGDAPVEELLQLARRLAAREDVERARVVWCEPDRSSPQPGVSVTRVQLKTFRPGEDGAVDGVEDLRQVPEPVRARFGVFAEQMAAHGFAFLWRRFQSDALAGPILTQVSGGRFVGAIGPMETMKDPVGAVRLLPPYFGVLPEQRGHGYGRQLWRAAMHWGQANGADYQLLQTELGGAADALCQAEGLTTLGYVHTAA</sequence>
<dbReference type="AlphaFoldDB" id="A0A2X0J901"/>
<dbReference type="RefSeq" id="WP_111502537.1">
    <property type="nucleotide sequence ID" value="NZ_QKYN01000074.1"/>
</dbReference>
<dbReference type="EMBL" id="QKYN01000074">
    <property type="protein sequence ID" value="RAG83958.1"/>
    <property type="molecule type" value="Genomic_DNA"/>
</dbReference>
<dbReference type="CDD" id="cd04301">
    <property type="entry name" value="NAT_SF"/>
    <property type="match status" value="1"/>
</dbReference>
<keyword evidence="2" id="KW-0808">Transferase</keyword>
<protein>
    <submittedName>
        <fullName evidence="2">GNAT family N-acetyltransferase</fullName>
    </submittedName>
</protein>
<reference evidence="2 3" key="1">
    <citation type="submission" date="2018-06" db="EMBL/GenBank/DDBJ databases">
        <title>Streptacidiphilus pinicola sp. nov., isolated from pine grove soil.</title>
        <authorList>
            <person name="Roh S.G."/>
            <person name="Park S."/>
            <person name="Kim M.-K."/>
            <person name="Yun B.-R."/>
            <person name="Park J."/>
            <person name="Kim M.J."/>
            <person name="Kim Y.S."/>
            <person name="Kim S.B."/>
        </authorList>
    </citation>
    <scope>NUCLEOTIDE SEQUENCE [LARGE SCALE GENOMIC DNA]</scope>
    <source>
        <strain evidence="2 3">MMS16-CNU450</strain>
    </source>
</reference>
<comment type="caution">
    <text evidence="2">The sequence shown here is derived from an EMBL/GenBank/DDBJ whole genome shotgun (WGS) entry which is preliminary data.</text>
</comment>
<dbReference type="PROSITE" id="PS51186">
    <property type="entry name" value="GNAT"/>
    <property type="match status" value="1"/>
</dbReference>
<feature type="domain" description="N-acetyltransferase" evidence="1">
    <location>
        <begin position="156"/>
        <end position="290"/>
    </location>
</feature>
<dbReference type="GO" id="GO:0016747">
    <property type="term" value="F:acyltransferase activity, transferring groups other than amino-acyl groups"/>
    <property type="evidence" value="ECO:0007669"/>
    <property type="project" value="InterPro"/>
</dbReference>
<dbReference type="Pfam" id="PF00583">
    <property type="entry name" value="Acetyltransf_1"/>
    <property type="match status" value="1"/>
</dbReference>
<organism evidence="2 3">
    <name type="scientific">Streptacidiphilus pinicola</name>
    <dbReference type="NCBI Taxonomy" id="2219663"/>
    <lineage>
        <taxon>Bacteria</taxon>
        <taxon>Bacillati</taxon>
        <taxon>Actinomycetota</taxon>
        <taxon>Actinomycetes</taxon>
        <taxon>Kitasatosporales</taxon>
        <taxon>Streptomycetaceae</taxon>
        <taxon>Streptacidiphilus</taxon>
    </lineage>
</organism>
<proteinExistence type="predicted"/>
<gene>
    <name evidence="2" type="ORF">DN069_19575</name>
</gene>
<evidence type="ECO:0000313" key="2">
    <source>
        <dbReference type="EMBL" id="RAG83958.1"/>
    </source>
</evidence>
<dbReference type="SUPFAM" id="SSF55729">
    <property type="entry name" value="Acyl-CoA N-acyltransferases (Nat)"/>
    <property type="match status" value="1"/>
</dbReference>
<dbReference type="OrthoDB" id="3436926at2"/>
<evidence type="ECO:0000259" key="1">
    <source>
        <dbReference type="PROSITE" id="PS51186"/>
    </source>
</evidence>
<name>A0A2X0J901_9ACTN</name>
<dbReference type="InterPro" id="IPR000182">
    <property type="entry name" value="GNAT_dom"/>
</dbReference>
<dbReference type="Gene3D" id="3.40.630.30">
    <property type="match status" value="1"/>
</dbReference>
<keyword evidence="3" id="KW-1185">Reference proteome</keyword>
<evidence type="ECO:0000313" key="3">
    <source>
        <dbReference type="Proteomes" id="UP000248889"/>
    </source>
</evidence>
<dbReference type="Proteomes" id="UP000248889">
    <property type="component" value="Unassembled WGS sequence"/>
</dbReference>